<accession>A0A1I7M852</accession>
<sequence>MERLQAFKFALNPNGEQQRAMRRFAGACRFVFNQALEVQIQRHEGGERKLGYAELCRLLTAWRNGAATPWLKEAPTHPLQQALKDLERAYTNFFAKRAAFPRFKKKGRHDSFRYPDPKQIKLDQAHGRVFLPKLGWLRYRDSRTVPGEVRNVTVSQSAGRWYVAIQTARDVERPVPSGGAVGIDMGIVRFATLSDGQALEPLDSFKRHEERLRRAQQAMSRKRKHGKNWNKAKARVQRIHARIGNARRDYLHKATTTICNNHAMVSVEDLKVRNMSASAAGDRAEPGRNVRAKSGLNKAILDQGWHEFRRQLAYKLAWRGGILVAVSPRDTSRTCPGCGHVSADNRPTQAVFACVACGYSKHADLVGAINILRAGHARCAYEVSDAARSPAVGTRRSGSNRLDR</sequence>
<dbReference type="PANTHER" id="PTHR30405">
    <property type="entry name" value="TRANSPOSASE"/>
    <property type="match status" value="1"/>
</dbReference>
<evidence type="ECO:0000259" key="9">
    <source>
        <dbReference type="Pfam" id="PF07282"/>
    </source>
</evidence>
<gene>
    <name evidence="11" type="ORF">SAMN05216552_10826</name>
</gene>
<dbReference type="Pfam" id="PF01385">
    <property type="entry name" value="OrfB_IS605"/>
    <property type="match status" value="1"/>
</dbReference>
<comment type="similarity">
    <text evidence="1">In the C-terminal section; belongs to the transposase 35 family.</text>
</comment>
<dbReference type="Pfam" id="PF12323">
    <property type="entry name" value="HTH_OrfB_IS605"/>
    <property type="match status" value="1"/>
</dbReference>
<protein>
    <submittedName>
        <fullName evidence="11">Putative transposase</fullName>
    </submittedName>
</protein>
<feature type="domain" description="Probable transposase IS891/IS1136/IS1341" evidence="8">
    <location>
        <begin position="170"/>
        <end position="277"/>
    </location>
</feature>
<dbReference type="InterPro" id="IPR021027">
    <property type="entry name" value="Transposase_put_HTH"/>
</dbReference>
<evidence type="ECO:0000256" key="4">
    <source>
        <dbReference type="ARBA" id="ARBA00022723"/>
    </source>
</evidence>
<dbReference type="EMBL" id="FPBO01000082">
    <property type="protein sequence ID" value="SFV17950.1"/>
    <property type="molecule type" value="Genomic_DNA"/>
</dbReference>
<dbReference type="AlphaFoldDB" id="A0A1I7M852"/>
<evidence type="ECO:0000313" key="11">
    <source>
        <dbReference type="EMBL" id="SFV17950.1"/>
    </source>
</evidence>
<keyword evidence="3" id="KW-0815">Transposition</keyword>
<dbReference type="GO" id="GO:0006310">
    <property type="term" value="P:DNA recombination"/>
    <property type="evidence" value="ECO:0007669"/>
    <property type="project" value="UniProtKB-KW"/>
</dbReference>
<keyword evidence="7" id="KW-0233">DNA recombination</keyword>
<proteinExistence type="inferred from homology"/>
<dbReference type="Pfam" id="PF07282">
    <property type="entry name" value="Cas12f1-like_TNB"/>
    <property type="match status" value="1"/>
</dbReference>
<dbReference type="GO" id="GO:0003677">
    <property type="term" value="F:DNA binding"/>
    <property type="evidence" value="ECO:0007669"/>
    <property type="project" value="UniProtKB-KW"/>
</dbReference>
<dbReference type="NCBIfam" id="NF040570">
    <property type="entry name" value="guided_TnpB"/>
    <property type="match status" value="1"/>
</dbReference>
<dbReference type="RefSeq" id="WP_093561636.1">
    <property type="nucleotide sequence ID" value="NZ_FPBO01000082.1"/>
</dbReference>
<evidence type="ECO:0000256" key="1">
    <source>
        <dbReference type="ARBA" id="ARBA00008761"/>
    </source>
</evidence>
<reference evidence="12" key="1">
    <citation type="submission" date="2016-10" db="EMBL/GenBank/DDBJ databases">
        <authorList>
            <person name="Varghese N."/>
            <person name="Submissions S."/>
        </authorList>
    </citation>
    <scope>NUCLEOTIDE SEQUENCE [LARGE SCALE GENOMIC DNA]</scope>
    <source>
        <strain evidence="12">CGMCC 1.11014</strain>
    </source>
</reference>
<evidence type="ECO:0000256" key="6">
    <source>
        <dbReference type="ARBA" id="ARBA00023125"/>
    </source>
</evidence>
<evidence type="ECO:0000259" key="8">
    <source>
        <dbReference type="Pfam" id="PF01385"/>
    </source>
</evidence>
<dbReference type="STRING" id="1035707.SAMN05216552_10826"/>
<evidence type="ECO:0000259" key="10">
    <source>
        <dbReference type="Pfam" id="PF12323"/>
    </source>
</evidence>
<evidence type="ECO:0000256" key="3">
    <source>
        <dbReference type="ARBA" id="ARBA00022578"/>
    </source>
</evidence>
<keyword evidence="6" id="KW-0238">DNA-binding</keyword>
<comment type="similarity">
    <text evidence="2">In the N-terminal section; belongs to the transposase 2 family.</text>
</comment>
<keyword evidence="4" id="KW-0479">Metal-binding</keyword>
<dbReference type="InterPro" id="IPR010095">
    <property type="entry name" value="Cas12f1-like_TNB"/>
</dbReference>
<evidence type="ECO:0000313" key="12">
    <source>
        <dbReference type="Proteomes" id="UP000199391"/>
    </source>
</evidence>
<name>A0A1I7M852_9BURK</name>
<dbReference type="Proteomes" id="UP000199391">
    <property type="component" value="Unassembled WGS sequence"/>
</dbReference>
<evidence type="ECO:0000256" key="7">
    <source>
        <dbReference type="ARBA" id="ARBA00023172"/>
    </source>
</evidence>
<dbReference type="GO" id="GO:0032196">
    <property type="term" value="P:transposition"/>
    <property type="evidence" value="ECO:0007669"/>
    <property type="project" value="UniProtKB-KW"/>
</dbReference>
<dbReference type="PANTHER" id="PTHR30405:SF25">
    <property type="entry name" value="RNA-GUIDED DNA ENDONUCLEASE INSQ-RELATED"/>
    <property type="match status" value="1"/>
</dbReference>
<dbReference type="InterPro" id="IPR001959">
    <property type="entry name" value="Transposase"/>
</dbReference>
<evidence type="ECO:0000256" key="5">
    <source>
        <dbReference type="ARBA" id="ARBA00022833"/>
    </source>
</evidence>
<organism evidence="11 12">
    <name type="scientific">Pseudoduganella namucuonensis</name>
    <dbReference type="NCBI Taxonomy" id="1035707"/>
    <lineage>
        <taxon>Bacteria</taxon>
        <taxon>Pseudomonadati</taxon>
        <taxon>Pseudomonadota</taxon>
        <taxon>Betaproteobacteria</taxon>
        <taxon>Burkholderiales</taxon>
        <taxon>Oxalobacteraceae</taxon>
        <taxon>Telluria group</taxon>
        <taxon>Pseudoduganella</taxon>
    </lineage>
</organism>
<evidence type="ECO:0000256" key="2">
    <source>
        <dbReference type="ARBA" id="ARBA00011044"/>
    </source>
</evidence>
<dbReference type="OrthoDB" id="5560528at2"/>
<keyword evidence="12" id="KW-1185">Reference proteome</keyword>
<feature type="domain" description="Transposase putative helix-turn-helix" evidence="10">
    <location>
        <begin position="1"/>
        <end position="46"/>
    </location>
</feature>
<keyword evidence="5" id="KW-0862">Zinc</keyword>
<dbReference type="GO" id="GO:0046872">
    <property type="term" value="F:metal ion binding"/>
    <property type="evidence" value="ECO:0007669"/>
    <property type="project" value="UniProtKB-KW"/>
</dbReference>
<feature type="domain" description="Cas12f1-like TNB" evidence="9">
    <location>
        <begin position="305"/>
        <end position="371"/>
    </location>
</feature>
<dbReference type="InterPro" id="IPR051399">
    <property type="entry name" value="RNA-guided_DNA_endo/Transpos"/>
</dbReference>